<keyword evidence="3" id="KW-1185">Reference proteome</keyword>
<dbReference type="SUPFAM" id="SSF54523">
    <property type="entry name" value="Pili subunits"/>
    <property type="match status" value="1"/>
</dbReference>
<dbReference type="RefSeq" id="WP_129354677.1">
    <property type="nucleotide sequence ID" value="NZ_CP026538.1"/>
</dbReference>
<protein>
    <submittedName>
        <fullName evidence="2">Prepilin-type cleavage/methylation domain-containing protein</fullName>
    </submittedName>
</protein>
<dbReference type="OrthoDB" id="5456763at2"/>
<dbReference type="Pfam" id="PF07963">
    <property type="entry name" value="N_methyl"/>
    <property type="match status" value="1"/>
</dbReference>
<dbReference type="Gene3D" id="3.30.700.10">
    <property type="entry name" value="Glycoprotein, Type 4 Pilin"/>
    <property type="match status" value="1"/>
</dbReference>
<gene>
    <name evidence="2" type="ORF">C3Y92_17025</name>
</gene>
<name>A0A4V0YR77_9BACT</name>
<keyword evidence="1" id="KW-0812">Transmembrane</keyword>
<evidence type="ECO:0000256" key="1">
    <source>
        <dbReference type="SAM" id="Phobius"/>
    </source>
</evidence>
<dbReference type="PROSITE" id="PS00409">
    <property type="entry name" value="PROKAR_NTER_METHYL"/>
    <property type="match status" value="1"/>
</dbReference>
<evidence type="ECO:0000313" key="3">
    <source>
        <dbReference type="Proteomes" id="UP000293296"/>
    </source>
</evidence>
<dbReference type="NCBIfam" id="TIGR02532">
    <property type="entry name" value="IV_pilin_GFxxxE"/>
    <property type="match status" value="1"/>
</dbReference>
<sequence length="139" mass="14373">MQRDDKSPSVSSSRCGEMDRCHGFTLLEIVLVLVLFGILSVFALSNYFDIQGQSRKAAGQLVVAAAQSQLSLEFARRAASGLTLAVDAQQVCDDVVVSSSTETSSLVCTGNLTGTVTVTATINATPATGSWVSPVAGGS</sequence>
<keyword evidence="1" id="KW-0472">Membrane</keyword>
<keyword evidence="1" id="KW-1133">Transmembrane helix</keyword>
<dbReference type="AlphaFoldDB" id="A0A4V0YR77"/>
<dbReference type="InterPro" id="IPR045584">
    <property type="entry name" value="Pilin-like"/>
</dbReference>
<proteinExistence type="predicted"/>
<dbReference type="KEGG" id="dcb:C3Y92_17025"/>
<dbReference type="Proteomes" id="UP000293296">
    <property type="component" value="Chromosome"/>
</dbReference>
<feature type="transmembrane region" description="Helical" evidence="1">
    <location>
        <begin position="21"/>
        <end position="44"/>
    </location>
</feature>
<organism evidence="2 3">
    <name type="scientific">Solidesulfovibrio carbinolicus</name>
    <dbReference type="NCBI Taxonomy" id="296842"/>
    <lineage>
        <taxon>Bacteria</taxon>
        <taxon>Pseudomonadati</taxon>
        <taxon>Thermodesulfobacteriota</taxon>
        <taxon>Desulfovibrionia</taxon>
        <taxon>Desulfovibrionales</taxon>
        <taxon>Desulfovibrionaceae</taxon>
        <taxon>Solidesulfovibrio</taxon>
    </lineage>
</organism>
<dbReference type="InterPro" id="IPR012902">
    <property type="entry name" value="N_methyl_site"/>
</dbReference>
<accession>A0A4V0YR77</accession>
<dbReference type="EMBL" id="CP026538">
    <property type="protein sequence ID" value="QAZ68842.1"/>
    <property type="molecule type" value="Genomic_DNA"/>
</dbReference>
<evidence type="ECO:0000313" key="2">
    <source>
        <dbReference type="EMBL" id="QAZ68842.1"/>
    </source>
</evidence>
<reference evidence="2 3" key="1">
    <citation type="submission" date="2018-02" db="EMBL/GenBank/DDBJ databases">
        <title>Genome sequence of Desulfovibrio carbinolicus DSM 3852.</title>
        <authorList>
            <person name="Wilbanks E."/>
            <person name="Skennerton C.T."/>
            <person name="Orphan V.J."/>
        </authorList>
    </citation>
    <scope>NUCLEOTIDE SEQUENCE [LARGE SCALE GENOMIC DNA]</scope>
    <source>
        <strain evidence="2 3">DSM 3852</strain>
    </source>
</reference>